<dbReference type="AlphaFoldDB" id="A0A6J7FE65"/>
<sequence>MGLVVFLVTVVGLGLVVGDWTSRNLEMRALVGAVEDSESAMTWTDDQIQSIIKQYGDTGKLTAAQKTKAWDALSEAAYAGQFAIGAAGDEVAAVTVLPWHKDILQAQAAYVAHNQAWQDYMKIATEDPVALFKTQPAVNSTFEAAGPLMKKAVPIPALFELKDRVELIFAPEPAGTPSGSSGPTQEVRYFPTSVIH</sequence>
<accession>A0A6J7FE65</accession>
<evidence type="ECO:0000313" key="1">
    <source>
        <dbReference type="EMBL" id="CAB4889933.1"/>
    </source>
</evidence>
<proteinExistence type="predicted"/>
<gene>
    <name evidence="1" type="ORF">UFOPK3495_00275</name>
    <name evidence="2" type="ORF">UFOPK4237_00621</name>
</gene>
<evidence type="ECO:0000313" key="2">
    <source>
        <dbReference type="EMBL" id="CAB5037342.1"/>
    </source>
</evidence>
<dbReference type="EMBL" id="CAFBMC010000008">
    <property type="protein sequence ID" value="CAB4889933.1"/>
    <property type="molecule type" value="Genomic_DNA"/>
</dbReference>
<name>A0A6J7FE65_9ZZZZ</name>
<protein>
    <submittedName>
        <fullName evidence="1">Unannotated protein</fullName>
    </submittedName>
</protein>
<reference evidence="1" key="1">
    <citation type="submission" date="2020-05" db="EMBL/GenBank/DDBJ databases">
        <authorList>
            <person name="Chiriac C."/>
            <person name="Salcher M."/>
            <person name="Ghai R."/>
            <person name="Kavagutti S V."/>
        </authorList>
    </citation>
    <scope>NUCLEOTIDE SEQUENCE</scope>
</reference>
<dbReference type="EMBL" id="CAFBPZ010000030">
    <property type="protein sequence ID" value="CAB5037342.1"/>
    <property type="molecule type" value="Genomic_DNA"/>
</dbReference>
<organism evidence="1">
    <name type="scientific">freshwater metagenome</name>
    <dbReference type="NCBI Taxonomy" id="449393"/>
    <lineage>
        <taxon>unclassified sequences</taxon>
        <taxon>metagenomes</taxon>
        <taxon>ecological metagenomes</taxon>
    </lineage>
</organism>